<evidence type="ECO:0000313" key="3">
    <source>
        <dbReference type="EMBL" id="MEU8137188.1"/>
    </source>
</evidence>
<dbReference type="EMBL" id="JBEZFP010000081">
    <property type="protein sequence ID" value="MEU8137188.1"/>
    <property type="molecule type" value="Genomic_DNA"/>
</dbReference>
<sequence length="203" mass="21529">MTGVPYGIEVSSEPAIRHPGVREKLNSSRRSGRSFSFGCTAVFAALAAGAFVAAALWSGVMAVVGGVLVIVVLAGVVVIAASGAEDRHLSRVLNAYTWQAWPARWAVDAEEGTLFADLESTDGRTVRMAVPDLGDDVFGDRADGEHLWFAGDARFGGVLARPGVPTWIVSVMRETLGDEPGSELADRTAREAKLMPKGRHPAR</sequence>
<feature type="transmembrane region" description="Helical" evidence="2">
    <location>
        <begin position="63"/>
        <end position="84"/>
    </location>
</feature>
<keyword evidence="2" id="KW-0812">Transmembrane</keyword>
<evidence type="ECO:0000313" key="4">
    <source>
        <dbReference type="Proteomes" id="UP001551482"/>
    </source>
</evidence>
<feature type="region of interest" description="Disordered" evidence="1">
    <location>
        <begin position="178"/>
        <end position="203"/>
    </location>
</feature>
<evidence type="ECO:0008006" key="5">
    <source>
        <dbReference type="Google" id="ProtNLM"/>
    </source>
</evidence>
<keyword evidence="2" id="KW-0472">Membrane</keyword>
<dbReference type="Proteomes" id="UP001551482">
    <property type="component" value="Unassembled WGS sequence"/>
</dbReference>
<organism evidence="3 4">
    <name type="scientific">Streptodolium elevatio</name>
    <dbReference type="NCBI Taxonomy" id="3157996"/>
    <lineage>
        <taxon>Bacteria</taxon>
        <taxon>Bacillati</taxon>
        <taxon>Actinomycetota</taxon>
        <taxon>Actinomycetes</taxon>
        <taxon>Kitasatosporales</taxon>
        <taxon>Streptomycetaceae</taxon>
        <taxon>Streptodolium</taxon>
    </lineage>
</organism>
<gene>
    <name evidence="3" type="ORF">AB0C36_27180</name>
</gene>
<protein>
    <recommendedName>
        <fullName evidence="5">Integral membrane protein</fullName>
    </recommendedName>
</protein>
<evidence type="ECO:0000256" key="1">
    <source>
        <dbReference type="SAM" id="MobiDB-lite"/>
    </source>
</evidence>
<keyword evidence="4" id="KW-1185">Reference proteome</keyword>
<proteinExistence type="predicted"/>
<feature type="transmembrane region" description="Helical" evidence="2">
    <location>
        <begin position="34"/>
        <end position="57"/>
    </location>
</feature>
<feature type="compositionally biased region" description="Basic and acidic residues" evidence="1">
    <location>
        <begin position="184"/>
        <end position="194"/>
    </location>
</feature>
<name>A0ABV3DN65_9ACTN</name>
<dbReference type="RefSeq" id="WP_358358717.1">
    <property type="nucleotide sequence ID" value="NZ_JBEZFP010000081.1"/>
</dbReference>
<evidence type="ECO:0000256" key="2">
    <source>
        <dbReference type="SAM" id="Phobius"/>
    </source>
</evidence>
<reference evidence="3 4" key="1">
    <citation type="submission" date="2024-06" db="EMBL/GenBank/DDBJ databases">
        <title>The Natural Products Discovery Center: Release of the First 8490 Sequenced Strains for Exploring Actinobacteria Biosynthetic Diversity.</title>
        <authorList>
            <person name="Kalkreuter E."/>
            <person name="Kautsar S.A."/>
            <person name="Yang D."/>
            <person name="Bader C.D."/>
            <person name="Teijaro C.N."/>
            <person name="Fluegel L."/>
            <person name="Davis C.M."/>
            <person name="Simpson J.R."/>
            <person name="Lauterbach L."/>
            <person name="Steele A.D."/>
            <person name="Gui C."/>
            <person name="Meng S."/>
            <person name="Li G."/>
            <person name="Viehrig K."/>
            <person name="Ye F."/>
            <person name="Su P."/>
            <person name="Kiefer A.F."/>
            <person name="Nichols A."/>
            <person name="Cepeda A.J."/>
            <person name="Yan W."/>
            <person name="Fan B."/>
            <person name="Jiang Y."/>
            <person name="Adhikari A."/>
            <person name="Zheng C.-J."/>
            <person name="Schuster L."/>
            <person name="Cowan T.M."/>
            <person name="Smanski M.J."/>
            <person name="Chevrette M.G."/>
            <person name="De Carvalho L.P.S."/>
            <person name="Shen B."/>
        </authorList>
    </citation>
    <scope>NUCLEOTIDE SEQUENCE [LARGE SCALE GENOMIC DNA]</scope>
    <source>
        <strain evidence="3 4">NPDC048946</strain>
    </source>
</reference>
<keyword evidence="2" id="KW-1133">Transmembrane helix</keyword>
<comment type="caution">
    <text evidence="3">The sequence shown here is derived from an EMBL/GenBank/DDBJ whole genome shotgun (WGS) entry which is preliminary data.</text>
</comment>
<accession>A0ABV3DN65</accession>